<name>A0ABR4XQ47_9LACO</name>
<dbReference type="Proteomes" id="UP000030023">
    <property type="component" value="Unassembled WGS sequence"/>
</dbReference>
<dbReference type="EMBL" id="AXCV01000292">
    <property type="protein sequence ID" value="KGO31592.1"/>
    <property type="molecule type" value="Genomic_DNA"/>
</dbReference>
<reference evidence="3 4" key="1">
    <citation type="journal article" date="2014" name="Antonie Van Leeuwenhoek">
        <title>Oenococcus alcoholitolerans sp. nov., a lactic acid bacteria isolated from cachaca and ethanol fermentation processes.</title>
        <authorList>
            <person name="Badotti F."/>
            <person name="Moreira A.P."/>
            <person name="Tonon L.A."/>
            <person name="de Lucena B.T."/>
            <person name="Gomes Fde C."/>
            <person name="Kruger R."/>
            <person name="Thompson C.C."/>
            <person name="de Morais M.A.Jr."/>
            <person name="Rosa C.A."/>
            <person name="Thompson F.L."/>
        </authorList>
    </citation>
    <scope>NUCLEOTIDE SEQUENCE [LARGE SCALE GENOMIC DNA]</scope>
    <source>
        <strain evidence="3 4">UFRJ-M7.2.18</strain>
    </source>
</reference>
<dbReference type="Gene3D" id="3.90.180.10">
    <property type="entry name" value="Medium-chain alcohol dehydrogenases, catalytic domain"/>
    <property type="match status" value="1"/>
</dbReference>
<dbReference type="InterPro" id="IPR036291">
    <property type="entry name" value="NAD(P)-bd_dom_sf"/>
</dbReference>
<evidence type="ECO:0000313" key="3">
    <source>
        <dbReference type="EMBL" id="KGO31592.1"/>
    </source>
</evidence>
<keyword evidence="1" id="KW-0560">Oxidoreductase</keyword>
<gene>
    <name evidence="3" type="ORF">Q757_06290</name>
</gene>
<dbReference type="PANTHER" id="PTHR43401">
    <property type="entry name" value="L-THREONINE 3-DEHYDROGENASE"/>
    <property type="match status" value="1"/>
</dbReference>
<sequence length="122" mass="13449">MTDGKGVNFVFQCTGSTAAASTAWKLLSDHGGICEVGFFVDNGEAKYNPHFNICMPETKVTGSWAYLPEDWVEATEFLRETKDEGIDMTQLITDAYPLDQINQAMAKNISGTGVKIVYKNNE</sequence>
<dbReference type="InterPro" id="IPR013149">
    <property type="entry name" value="ADH-like_C"/>
</dbReference>
<proteinExistence type="predicted"/>
<comment type="caution">
    <text evidence="3">The sequence shown here is derived from an EMBL/GenBank/DDBJ whole genome shotgun (WGS) entry which is preliminary data.</text>
</comment>
<protein>
    <recommendedName>
        <fullName evidence="2">Alcohol dehydrogenase-like C-terminal domain-containing protein</fullName>
    </recommendedName>
</protein>
<organism evidence="3 4">
    <name type="scientific">Oenococcus alcoholitolerans</name>
    <dbReference type="NCBI Taxonomy" id="931074"/>
    <lineage>
        <taxon>Bacteria</taxon>
        <taxon>Bacillati</taxon>
        <taxon>Bacillota</taxon>
        <taxon>Bacilli</taxon>
        <taxon>Lactobacillales</taxon>
        <taxon>Lactobacillaceae</taxon>
        <taxon>Oenococcus</taxon>
    </lineage>
</organism>
<dbReference type="InterPro" id="IPR050129">
    <property type="entry name" value="Zn_alcohol_dh"/>
</dbReference>
<dbReference type="PANTHER" id="PTHR43401:SF2">
    <property type="entry name" value="L-THREONINE 3-DEHYDROGENASE"/>
    <property type="match status" value="1"/>
</dbReference>
<evidence type="ECO:0000259" key="2">
    <source>
        <dbReference type="Pfam" id="PF00107"/>
    </source>
</evidence>
<dbReference type="Gene3D" id="3.40.50.720">
    <property type="entry name" value="NAD(P)-binding Rossmann-like Domain"/>
    <property type="match status" value="1"/>
</dbReference>
<dbReference type="Pfam" id="PF00107">
    <property type="entry name" value="ADH_zinc_N"/>
    <property type="match status" value="1"/>
</dbReference>
<feature type="domain" description="Alcohol dehydrogenase-like C-terminal" evidence="2">
    <location>
        <begin position="1"/>
        <end position="78"/>
    </location>
</feature>
<dbReference type="SUPFAM" id="SSF51735">
    <property type="entry name" value="NAD(P)-binding Rossmann-fold domains"/>
    <property type="match status" value="1"/>
</dbReference>
<accession>A0ABR4XQ47</accession>
<evidence type="ECO:0000313" key="4">
    <source>
        <dbReference type="Proteomes" id="UP000030023"/>
    </source>
</evidence>
<evidence type="ECO:0000256" key="1">
    <source>
        <dbReference type="ARBA" id="ARBA00023002"/>
    </source>
</evidence>
<keyword evidence="4" id="KW-1185">Reference proteome</keyword>